<dbReference type="InterPro" id="IPR041966">
    <property type="entry name" value="LOTUS-like"/>
</dbReference>
<dbReference type="GeneID" id="120904222"/>
<dbReference type="AlphaFoldDB" id="A0A182HV44"/>
<organism evidence="6 7">
    <name type="scientific">Anopheles arabiensis</name>
    <name type="common">Mosquito</name>
    <dbReference type="NCBI Taxonomy" id="7173"/>
    <lineage>
        <taxon>Eukaryota</taxon>
        <taxon>Metazoa</taxon>
        <taxon>Ecdysozoa</taxon>
        <taxon>Arthropoda</taxon>
        <taxon>Hexapoda</taxon>
        <taxon>Insecta</taxon>
        <taxon>Pterygota</taxon>
        <taxon>Neoptera</taxon>
        <taxon>Endopterygota</taxon>
        <taxon>Diptera</taxon>
        <taxon>Nematocera</taxon>
        <taxon>Culicoidea</taxon>
        <taxon>Culicidae</taxon>
        <taxon>Anophelinae</taxon>
        <taxon>Anopheles</taxon>
    </lineage>
</organism>
<reference evidence="6" key="1">
    <citation type="submission" date="2022-08" db="UniProtKB">
        <authorList>
            <consortium name="EnsemblMetazoa"/>
        </authorList>
    </citation>
    <scope>IDENTIFICATION</scope>
    <source>
        <strain evidence="6">Dongola</strain>
    </source>
</reference>
<dbReference type="PANTHER" id="PTHR22948:SF76">
    <property type="entry name" value="FI20010P1-RELATED"/>
    <property type="match status" value="1"/>
</dbReference>
<name>A0A182HV44_ANOAR</name>
<dbReference type="VEuPathDB" id="VectorBase:AARA005161"/>
<keyword evidence="4" id="KW-0744">Spermatogenesis</keyword>
<dbReference type="Pfam" id="PF00567">
    <property type="entry name" value="TUDOR"/>
    <property type="match status" value="1"/>
</dbReference>
<dbReference type="InterPro" id="IPR035437">
    <property type="entry name" value="SNase_OB-fold_sf"/>
</dbReference>
<evidence type="ECO:0000313" key="7">
    <source>
        <dbReference type="Proteomes" id="UP000075840"/>
    </source>
</evidence>
<dbReference type="PROSITE" id="PS51644">
    <property type="entry name" value="HTH_OST"/>
    <property type="match status" value="1"/>
</dbReference>
<dbReference type="KEGG" id="aara:120904222"/>
<sequence length="470" mass="52525">MDEIITIIRALAISNAGNGITVAQLNKDFKNLEGYSIPYTKFGFHSLDAMLRTMTDAVQVNGFGLTAIVQPLTNEKSQHVREMVKRSKNTSKKPIYSYQPPSYTATPVKGNNSYHDKPQGTQFTQFTSNNGLQRPPPSIDMQKFQEDIREEMRRAERQSNALKAIPNVDGTQRQTQLNGQVEQRKPVPIGGHKLTPSHNKNVQSNATSRETIAVPSPKVESMMTNGVKVPVSGSTAPKQKDESVIQMPVDAMTAREAVAETILPAHLKPKTVHKAVVTAALNPKHLHVHLVEQTEKLQSFAPYIDSIYRTKASSDEWLVPEAMAKAGLYCAAKYYNQWYRAKIMGGINHQRVLLLYIDYGYLRYVRLCDVRFLARELASIPPQALQVSLEYVKPAHGTWSDACCDQLATLVHRKVLDMVIVSRNQEDCTVDVILTCSLNSPIDSLIRNPDESTLNRQLALRSDTAWSLAE</sequence>
<dbReference type="InterPro" id="IPR002999">
    <property type="entry name" value="Tudor"/>
</dbReference>
<dbReference type="SMART" id="SM00333">
    <property type="entry name" value="TUDOR"/>
    <property type="match status" value="1"/>
</dbReference>
<dbReference type="PANTHER" id="PTHR22948">
    <property type="entry name" value="TUDOR DOMAIN CONTAINING PROTEIN"/>
    <property type="match status" value="1"/>
</dbReference>
<evidence type="ECO:0000256" key="3">
    <source>
        <dbReference type="ARBA" id="ARBA00022737"/>
    </source>
</evidence>
<dbReference type="Proteomes" id="UP000075840">
    <property type="component" value="Unassembled WGS sequence"/>
</dbReference>
<dbReference type="VEuPathDB" id="VectorBase:AARA21_006485"/>
<keyword evidence="2" id="KW-0963">Cytoplasm</keyword>
<feature type="compositionally biased region" description="Polar residues" evidence="5">
    <location>
        <begin position="196"/>
        <end position="210"/>
    </location>
</feature>
<evidence type="ECO:0000256" key="1">
    <source>
        <dbReference type="ARBA" id="ARBA00004496"/>
    </source>
</evidence>
<dbReference type="GO" id="GO:0005737">
    <property type="term" value="C:cytoplasm"/>
    <property type="evidence" value="ECO:0007669"/>
    <property type="project" value="UniProtKB-SubCell"/>
</dbReference>
<keyword evidence="3" id="KW-0677">Repeat</keyword>
<protein>
    <submittedName>
        <fullName evidence="6">Uncharacterized protein</fullName>
    </submittedName>
</protein>
<evidence type="ECO:0000313" key="6">
    <source>
        <dbReference type="EnsemblMetazoa" id="AARA005161-PA"/>
    </source>
</evidence>
<feature type="region of interest" description="Disordered" evidence="5">
    <location>
        <begin position="85"/>
        <end position="104"/>
    </location>
</feature>
<dbReference type="GO" id="GO:0007283">
    <property type="term" value="P:spermatogenesis"/>
    <property type="evidence" value="ECO:0007669"/>
    <property type="project" value="UniProtKB-KW"/>
</dbReference>
<dbReference type="Gene3D" id="2.30.30.140">
    <property type="match status" value="1"/>
</dbReference>
<dbReference type="InterPro" id="IPR025605">
    <property type="entry name" value="OST-HTH/LOTUS_dom"/>
</dbReference>
<dbReference type="CDD" id="cd09972">
    <property type="entry name" value="LOTUS_TDRD_OSKAR"/>
    <property type="match status" value="1"/>
</dbReference>
<dbReference type="GO" id="GO:0030154">
    <property type="term" value="P:cell differentiation"/>
    <property type="evidence" value="ECO:0007669"/>
    <property type="project" value="UniProtKB-ARBA"/>
</dbReference>
<evidence type="ECO:0000256" key="2">
    <source>
        <dbReference type="ARBA" id="ARBA00022490"/>
    </source>
</evidence>
<dbReference type="EMBL" id="APCN01002493">
    <property type="status" value="NOT_ANNOTATED_CDS"/>
    <property type="molecule type" value="Genomic_DNA"/>
</dbReference>
<proteinExistence type="predicted"/>
<dbReference type="EnsemblMetazoa" id="AARA005161-RA">
    <property type="protein sequence ID" value="AARA005161-PA"/>
    <property type="gene ID" value="AARA005161"/>
</dbReference>
<comment type="subcellular location">
    <subcellularLocation>
        <location evidence="1">Cytoplasm</location>
    </subcellularLocation>
</comment>
<dbReference type="Gene3D" id="2.40.50.90">
    <property type="match status" value="1"/>
</dbReference>
<evidence type="ECO:0000256" key="4">
    <source>
        <dbReference type="ARBA" id="ARBA00022871"/>
    </source>
</evidence>
<keyword evidence="7" id="KW-1185">Reference proteome</keyword>
<dbReference type="RefSeq" id="XP_040169983.1">
    <property type="nucleotide sequence ID" value="XM_040314049.1"/>
</dbReference>
<dbReference type="SUPFAM" id="SSF63748">
    <property type="entry name" value="Tudor/PWWP/MBT"/>
    <property type="match status" value="1"/>
</dbReference>
<dbReference type="Gene3D" id="3.30.420.610">
    <property type="entry name" value="LOTUS domain-like"/>
    <property type="match status" value="1"/>
</dbReference>
<dbReference type="Pfam" id="PF12872">
    <property type="entry name" value="OST-HTH"/>
    <property type="match status" value="1"/>
</dbReference>
<dbReference type="PROSITE" id="PS50304">
    <property type="entry name" value="TUDOR"/>
    <property type="match status" value="1"/>
</dbReference>
<dbReference type="InterPro" id="IPR050621">
    <property type="entry name" value="Tudor_domain_containing"/>
</dbReference>
<feature type="region of interest" description="Disordered" evidence="5">
    <location>
        <begin position="186"/>
        <end position="214"/>
    </location>
</feature>
<evidence type="ECO:0000256" key="5">
    <source>
        <dbReference type="SAM" id="MobiDB-lite"/>
    </source>
</evidence>
<accession>A0A182HV44</accession>
<keyword evidence="4" id="KW-0221">Differentiation</keyword>